<dbReference type="PANTHER" id="PTHR31762">
    <property type="entry name" value="FAS-BINDING FACTOR-LIKE PROTEIN"/>
    <property type="match status" value="1"/>
</dbReference>
<dbReference type="EMBL" id="JAVYJV010000024">
    <property type="protein sequence ID" value="KAK4337756.1"/>
    <property type="molecule type" value="Genomic_DNA"/>
</dbReference>
<evidence type="ECO:0000313" key="2">
    <source>
        <dbReference type="EMBL" id="KAK4337756.1"/>
    </source>
</evidence>
<organism evidence="2 3">
    <name type="scientific">Anisodus tanguticus</name>
    <dbReference type="NCBI Taxonomy" id="243964"/>
    <lineage>
        <taxon>Eukaryota</taxon>
        <taxon>Viridiplantae</taxon>
        <taxon>Streptophyta</taxon>
        <taxon>Embryophyta</taxon>
        <taxon>Tracheophyta</taxon>
        <taxon>Spermatophyta</taxon>
        <taxon>Magnoliopsida</taxon>
        <taxon>eudicotyledons</taxon>
        <taxon>Gunneridae</taxon>
        <taxon>Pentapetalae</taxon>
        <taxon>asterids</taxon>
        <taxon>lamiids</taxon>
        <taxon>Solanales</taxon>
        <taxon>Solanaceae</taxon>
        <taxon>Solanoideae</taxon>
        <taxon>Hyoscyameae</taxon>
        <taxon>Anisodus</taxon>
    </lineage>
</organism>
<dbReference type="InterPro" id="IPR040321">
    <property type="entry name" value="SCD2-like"/>
</dbReference>
<protein>
    <submittedName>
        <fullName evidence="2">Uncharacterized protein</fullName>
    </submittedName>
</protein>
<sequence>MKKLQKLDCLEGTTASACCLAETLTLVDMLQEENESLLEKLRLAEERCEEAEARARQLEQQAALKVAAQTYGGKGDELAALRTEAELLCCLFCLVPENYDPKNDIESRGDGIHADIAGAKQEYWSSLAPLSLEVVLEAGQKAKDETSLLYNDPEERETVPPDLNELLGDGNVESMLLVDKGLRELTSLKVDGAVALTMAQQRRPTALRATDLDYRYNVMAADDMRPLPIEGQSFSEAYG</sequence>
<accession>A0AAE1QR26</accession>
<feature type="coiled-coil region" evidence="1">
    <location>
        <begin position="20"/>
        <end position="68"/>
    </location>
</feature>
<gene>
    <name evidence="2" type="ORF">RND71_042243</name>
</gene>
<dbReference type="GO" id="GO:0000911">
    <property type="term" value="P:cytokinesis by cell plate formation"/>
    <property type="evidence" value="ECO:0007669"/>
    <property type="project" value="InterPro"/>
</dbReference>
<proteinExistence type="predicted"/>
<comment type="caution">
    <text evidence="2">The sequence shown here is derived from an EMBL/GenBank/DDBJ whole genome shotgun (WGS) entry which is preliminary data.</text>
</comment>
<evidence type="ECO:0000313" key="3">
    <source>
        <dbReference type="Proteomes" id="UP001291623"/>
    </source>
</evidence>
<evidence type="ECO:0000256" key="1">
    <source>
        <dbReference type="SAM" id="Coils"/>
    </source>
</evidence>
<reference evidence="2" key="1">
    <citation type="submission" date="2023-12" db="EMBL/GenBank/DDBJ databases">
        <title>Genome assembly of Anisodus tanguticus.</title>
        <authorList>
            <person name="Wang Y.-J."/>
        </authorList>
    </citation>
    <scope>NUCLEOTIDE SEQUENCE</scope>
    <source>
        <strain evidence="2">KB-2021</strain>
        <tissue evidence="2">Leaf</tissue>
    </source>
</reference>
<name>A0AAE1QR26_9SOLA</name>
<dbReference type="PANTHER" id="PTHR31762:SF10">
    <property type="entry name" value="FAS-BINDING FACTOR-LIKE PROTEIN"/>
    <property type="match status" value="1"/>
</dbReference>
<dbReference type="Proteomes" id="UP001291623">
    <property type="component" value="Unassembled WGS sequence"/>
</dbReference>
<keyword evidence="3" id="KW-1185">Reference proteome</keyword>
<dbReference type="AlphaFoldDB" id="A0AAE1QR26"/>
<keyword evidence="1" id="KW-0175">Coiled coil</keyword>